<evidence type="ECO:0000256" key="8">
    <source>
        <dbReference type="SAM" id="SignalP"/>
    </source>
</evidence>
<name>A0AAD9AWK6_9PEZI</name>
<comment type="similarity">
    <text evidence="7">Belongs to the chloroperoxidase family.</text>
</comment>
<dbReference type="Pfam" id="PF01328">
    <property type="entry name" value="Peroxidase_2"/>
    <property type="match status" value="1"/>
</dbReference>
<comment type="cofactor">
    <cofactor evidence="1">
        <name>heme b</name>
        <dbReference type="ChEBI" id="CHEBI:60344"/>
    </cofactor>
</comment>
<dbReference type="EMBL" id="JAQOWY010000015">
    <property type="protein sequence ID" value="KAK1855938.1"/>
    <property type="molecule type" value="Genomic_DNA"/>
</dbReference>
<dbReference type="PANTHER" id="PTHR33577:SF9">
    <property type="entry name" value="PEROXIDASE STCC"/>
    <property type="match status" value="1"/>
</dbReference>
<dbReference type="InterPro" id="IPR000028">
    <property type="entry name" value="Chloroperoxidase"/>
</dbReference>
<keyword evidence="3" id="KW-0349">Heme</keyword>
<keyword evidence="2" id="KW-0575">Peroxidase</keyword>
<evidence type="ECO:0000256" key="6">
    <source>
        <dbReference type="ARBA" id="ARBA00023004"/>
    </source>
</evidence>
<dbReference type="GO" id="GO:0046872">
    <property type="term" value="F:metal ion binding"/>
    <property type="evidence" value="ECO:0007669"/>
    <property type="project" value="UniProtKB-KW"/>
</dbReference>
<keyword evidence="11" id="KW-1185">Reference proteome</keyword>
<protein>
    <recommendedName>
        <fullName evidence="9">Heme haloperoxidase family profile domain-containing protein</fullName>
    </recommendedName>
</protein>
<dbReference type="SUPFAM" id="SSF47571">
    <property type="entry name" value="Cloroperoxidase"/>
    <property type="match status" value="1"/>
</dbReference>
<keyword evidence="4" id="KW-0479">Metal-binding</keyword>
<feature type="domain" description="Heme haloperoxidase family profile" evidence="9">
    <location>
        <begin position="48"/>
        <end position="263"/>
    </location>
</feature>
<reference evidence="10" key="1">
    <citation type="submission" date="2023-01" db="EMBL/GenBank/DDBJ databases">
        <title>Colletotrichum chrysophilum M932 genome sequence.</title>
        <authorList>
            <person name="Baroncelli R."/>
        </authorList>
    </citation>
    <scope>NUCLEOTIDE SEQUENCE</scope>
    <source>
        <strain evidence="10">M932</strain>
    </source>
</reference>
<evidence type="ECO:0000256" key="7">
    <source>
        <dbReference type="ARBA" id="ARBA00025795"/>
    </source>
</evidence>
<dbReference type="PANTHER" id="PTHR33577">
    <property type="entry name" value="STERIGMATOCYSTIN BIOSYNTHESIS PEROXIDASE STCC-RELATED"/>
    <property type="match status" value="1"/>
</dbReference>
<evidence type="ECO:0000313" key="11">
    <source>
        <dbReference type="Proteomes" id="UP001243330"/>
    </source>
</evidence>
<evidence type="ECO:0000259" key="9">
    <source>
        <dbReference type="PROSITE" id="PS51405"/>
    </source>
</evidence>
<evidence type="ECO:0000256" key="1">
    <source>
        <dbReference type="ARBA" id="ARBA00001970"/>
    </source>
</evidence>
<feature type="signal peptide" evidence="8">
    <location>
        <begin position="1"/>
        <end position="17"/>
    </location>
</feature>
<keyword evidence="8" id="KW-0732">Signal</keyword>
<proteinExistence type="inferred from homology"/>
<gene>
    <name evidence="10" type="ORF">CCHR01_01488</name>
</gene>
<feature type="chain" id="PRO_5042102075" description="Heme haloperoxidase family profile domain-containing protein" evidence="8">
    <location>
        <begin position="18"/>
        <end position="283"/>
    </location>
</feature>
<dbReference type="Gene3D" id="1.10.489.10">
    <property type="entry name" value="Chloroperoxidase-like"/>
    <property type="match status" value="1"/>
</dbReference>
<dbReference type="AlphaFoldDB" id="A0AAD9AWK6"/>
<evidence type="ECO:0000256" key="3">
    <source>
        <dbReference type="ARBA" id="ARBA00022617"/>
    </source>
</evidence>
<keyword evidence="6" id="KW-0408">Iron</keyword>
<evidence type="ECO:0000256" key="4">
    <source>
        <dbReference type="ARBA" id="ARBA00022723"/>
    </source>
</evidence>
<keyword evidence="5" id="KW-0560">Oxidoreductase</keyword>
<sequence>MQLSYLLVAGTLPLAYGVPLCLFGSIGFGCPSNSGSTLRNLPSKLKPNHFTWTPAGPGDVRSPCPMLNTLANHGLLPHNGRDITLDKIKTAFSDGINMGDDIAIGTFTPGLATNPDPNADYIDLDMLNKHNVIEHDGSMSRRDEYFDPTNPFDAGTFNQFISYFGNAQTFDVTSISNARARHIQQMSLLNPTMNVTEAREGTSAGECAFMLAVWGSPDNPVAKRSYFEYFFRLCPGNERFPVVLGWSPTDTALTVPTLLQIAQDITDASPAGVPLTFAPKAAS</sequence>
<dbReference type="InterPro" id="IPR036851">
    <property type="entry name" value="Chloroperoxidase-like_sf"/>
</dbReference>
<accession>A0AAD9AWK6</accession>
<dbReference type="Proteomes" id="UP001243330">
    <property type="component" value="Unassembled WGS sequence"/>
</dbReference>
<evidence type="ECO:0000313" key="10">
    <source>
        <dbReference type="EMBL" id="KAK1855938.1"/>
    </source>
</evidence>
<organism evidence="10 11">
    <name type="scientific">Colletotrichum chrysophilum</name>
    <dbReference type="NCBI Taxonomy" id="1836956"/>
    <lineage>
        <taxon>Eukaryota</taxon>
        <taxon>Fungi</taxon>
        <taxon>Dikarya</taxon>
        <taxon>Ascomycota</taxon>
        <taxon>Pezizomycotina</taxon>
        <taxon>Sordariomycetes</taxon>
        <taxon>Hypocreomycetidae</taxon>
        <taxon>Glomerellales</taxon>
        <taxon>Glomerellaceae</taxon>
        <taxon>Colletotrichum</taxon>
        <taxon>Colletotrichum gloeosporioides species complex</taxon>
    </lineage>
</organism>
<evidence type="ECO:0000256" key="2">
    <source>
        <dbReference type="ARBA" id="ARBA00022559"/>
    </source>
</evidence>
<comment type="caution">
    <text evidence="10">The sequence shown here is derived from an EMBL/GenBank/DDBJ whole genome shotgun (WGS) entry which is preliminary data.</text>
</comment>
<evidence type="ECO:0000256" key="5">
    <source>
        <dbReference type="ARBA" id="ARBA00023002"/>
    </source>
</evidence>
<dbReference type="GO" id="GO:0004601">
    <property type="term" value="F:peroxidase activity"/>
    <property type="evidence" value="ECO:0007669"/>
    <property type="project" value="UniProtKB-KW"/>
</dbReference>
<dbReference type="PROSITE" id="PS51405">
    <property type="entry name" value="HEME_HALOPEROXIDASE"/>
    <property type="match status" value="1"/>
</dbReference>